<accession>A0A4V1RJJ0</accession>
<keyword evidence="8" id="KW-1185">Reference proteome</keyword>
<comment type="subcellular location">
    <subcellularLocation>
        <location evidence="1">Endomembrane system</location>
        <topology evidence="1">Multi-pass membrane protein</topology>
    </subcellularLocation>
</comment>
<dbReference type="Proteomes" id="UP000291838">
    <property type="component" value="Unassembled WGS sequence"/>
</dbReference>
<evidence type="ECO:0000256" key="1">
    <source>
        <dbReference type="ARBA" id="ARBA00004127"/>
    </source>
</evidence>
<keyword evidence="3 5" id="KW-1133">Transmembrane helix</keyword>
<evidence type="ECO:0000256" key="4">
    <source>
        <dbReference type="ARBA" id="ARBA00023136"/>
    </source>
</evidence>
<dbReference type="EMBL" id="SDWS01000009">
    <property type="protein sequence ID" value="RYB88952.1"/>
    <property type="molecule type" value="Genomic_DNA"/>
</dbReference>
<feature type="transmembrane region" description="Helical" evidence="5">
    <location>
        <begin position="56"/>
        <end position="75"/>
    </location>
</feature>
<feature type="transmembrane region" description="Helical" evidence="5">
    <location>
        <begin position="102"/>
        <end position="121"/>
    </location>
</feature>
<comment type="caution">
    <text evidence="7">The sequence shown here is derived from an EMBL/GenBank/DDBJ whole genome shotgun (WGS) entry which is preliminary data.</text>
</comment>
<name>A0A4V1RJJ0_9ACTN</name>
<sequence length="130" mass="13734">MRQMTPTPRRRPATTSSRLASMNAATTCTYLAWLRTAGGVMVLGLAVATFGDATTIYTIAAGAVLIVVGVAGLFYGTRRYRRVNREIEHGEYTTGSRGRGPAMASTVLTLAVLASLILLIIGEASNGQGR</sequence>
<dbReference type="AlphaFoldDB" id="A0A4V1RJJ0"/>
<evidence type="ECO:0000313" key="8">
    <source>
        <dbReference type="Proteomes" id="UP000291838"/>
    </source>
</evidence>
<evidence type="ECO:0000256" key="2">
    <source>
        <dbReference type="ARBA" id="ARBA00022692"/>
    </source>
</evidence>
<feature type="domain" description="DUF202" evidence="6">
    <location>
        <begin position="29"/>
        <end position="85"/>
    </location>
</feature>
<protein>
    <submittedName>
        <fullName evidence="7">DUF202 domain-containing protein</fullName>
    </submittedName>
</protein>
<dbReference type="InterPro" id="IPR003807">
    <property type="entry name" value="DUF202"/>
</dbReference>
<evidence type="ECO:0000256" key="3">
    <source>
        <dbReference type="ARBA" id="ARBA00022989"/>
    </source>
</evidence>
<dbReference type="Pfam" id="PF02656">
    <property type="entry name" value="DUF202"/>
    <property type="match status" value="1"/>
</dbReference>
<gene>
    <name evidence="7" type="ORF">EUA06_17705</name>
</gene>
<dbReference type="RefSeq" id="WP_129478265.1">
    <property type="nucleotide sequence ID" value="NZ_SDWS01000009.1"/>
</dbReference>
<dbReference type="GO" id="GO:0012505">
    <property type="term" value="C:endomembrane system"/>
    <property type="evidence" value="ECO:0007669"/>
    <property type="project" value="UniProtKB-SubCell"/>
</dbReference>
<organism evidence="7 8">
    <name type="scientific">Nocardioides glacieisoli</name>
    <dbReference type="NCBI Taxonomy" id="1168730"/>
    <lineage>
        <taxon>Bacteria</taxon>
        <taxon>Bacillati</taxon>
        <taxon>Actinomycetota</taxon>
        <taxon>Actinomycetes</taxon>
        <taxon>Propionibacteriales</taxon>
        <taxon>Nocardioidaceae</taxon>
        <taxon>Nocardioides</taxon>
    </lineage>
</organism>
<reference evidence="7 8" key="1">
    <citation type="submission" date="2019-01" db="EMBL/GenBank/DDBJ databases">
        <title>Novel species of Nocardioides.</title>
        <authorList>
            <person name="Liu Q."/>
            <person name="Xin Y.-H."/>
        </authorList>
    </citation>
    <scope>NUCLEOTIDE SEQUENCE [LARGE SCALE GENOMIC DNA]</scope>
    <source>
        <strain evidence="7 8">HLT3-15</strain>
    </source>
</reference>
<proteinExistence type="predicted"/>
<keyword evidence="4 5" id="KW-0472">Membrane</keyword>
<evidence type="ECO:0000256" key="5">
    <source>
        <dbReference type="SAM" id="Phobius"/>
    </source>
</evidence>
<dbReference type="OrthoDB" id="582337at2"/>
<evidence type="ECO:0000313" key="7">
    <source>
        <dbReference type="EMBL" id="RYB88952.1"/>
    </source>
</evidence>
<evidence type="ECO:0000259" key="6">
    <source>
        <dbReference type="Pfam" id="PF02656"/>
    </source>
</evidence>
<keyword evidence="2 5" id="KW-0812">Transmembrane</keyword>